<dbReference type="eggNOG" id="ENOG502S69X">
    <property type="taxonomic scope" value="Eukaryota"/>
</dbReference>
<dbReference type="HOGENOM" id="CLU_010622_0_0_1"/>
<accession>M1W526</accession>
<dbReference type="EMBL" id="CAGA01000015">
    <property type="protein sequence ID" value="CCE29640.1"/>
    <property type="molecule type" value="Genomic_DNA"/>
</dbReference>
<dbReference type="InterPro" id="IPR011990">
    <property type="entry name" value="TPR-like_helical_dom_sf"/>
</dbReference>
<reference evidence="1 2" key="1">
    <citation type="journal article" date="2013" name="PLoS Genet.">
        <title>Plant-symbiotic fungi as chemical engineers: Multi-genome analysis of the Clavicipitaceae reveals dynamics of alkaloid loci.</title>
        <authorList>
            <person name="Schardl C.L."/>
            <person name="Young C.A."/>
            <person name="Hesse U."/>
            <person name="Amyotte S.G."/>
            <person name="Andreeva K."/>
            <person name="Calie P.J."/>
            <person name="Fleetwood D.J."/>
            <person name="Haws D.C."/>
            <person name="Moore N."/>
            <person name="Oeser B."/>
            <person name="Panaccione D.G."/>
            <person name="Schweri K.K."/>
            <person name="Voisey C.R."/>
            <person name="Farman M.L."/>
            <person name="Jaromczyk J.W."/>
            <person name="Roe B.A."/>
            <person name="O'Sullivan D.M."/>
            <person name="Scott B."/>
            <person name="Tudzynski P."/>
            <person name="An Z."/>
            <person name="Arnaoudova E.G."/>
            <person name="Bullock C.T."/>
            <person name="Charlton N.D."/>
            <person name="Chen L."/>
            <person name="Cox M."/>
            <person name="Dinkins R.D."/>
            <person name="Florea S."/>
            <person name="Glenn A.E."/>
            <person name="Gordon A."/>
            <person name="Gueldener U."/>
            <person name="Harris D.R."/>
            <person name="Hollin W."/>
            <person name="Jaromczyk J."/>
            <person name="Johnson R.D."/>
            <person name="Khan A.K."/>
            <person name="Leistner E."/>
            <person name="Leuchtmann A."/>
            <person name="Li C."/>
            <person name="Liu J."/>
            <person name="Liu J."/>
            <person name="Liu M."/>
            <person name="Mace W."/>
            <person name="Machado C."/>
            <person name="Nagabhyru P."/>
            <person name="Pan J."/>
            <person name="Schmid J."/>
            <person name="Sugawara K."/>
            <person name="Steiner U."/>
            <person name="Takach J.E."/>
            <person name="Tanaka E."/>
            <person name="Webb J.S."/>
            <person name="Wilson E.V."/>
            <person name="Wiseman J.L."/>
            <person name="Yoshida R."/>
            <person name="Zeng Z."/>
        </authorList>
    </citation>
    <scope>NUCLEOTIDE SEQUENCE [LARGE SCALE GENOMIC DNA]</scope>
    <source>
        <strain evidence="1 2">20.1</strain>
    </source>
</reference>
<dbReference type="OrthoDB" id="629492at2759"/>
<dbReference type="Gene3D" id="1.25.40.10">
    <property type="entry name" value="Tetratricopeptide repeat domain"/>
    <property type="match status" value="1"/>
</dbReference>
<organism evidence="1 2">
    <name type="scientific">Claviceps purpurea (strain 20.1)</name>
    <name type="common">Ergot fungus</name>
    <name type="synonym">Sphacelia segetum</name>
    <dbReference type="NCBI Taxonomy" id="1111077"/>
    <lineage>
        <taxon>Eukaryota</taxon>
        <taxon>Fungi</taxon>
        <taxon>Dikarya</taxon>
        <taxon>Ascomycota</taxon>
        <taxon>Pezizomycotina</taxon>
        <taxon>Sordariomycetes</taxon>
        <taxon>Hypocreomycetidae</taxon>
        <taxon>Hypocreales</taxon>
        <taxon>Clavicipitaceae</taxon>
        <taxon>Claviceps</taxon>
    </lineage>
</organism>
<protein>
    <submittedName>
        <fullName evidence="1">Uncharacterized protein</fullName>
    </submittedName>
</protein>
<gene>
    <name evidence="1" type="ORF">CPUR_03487</name>
</gene>
<evidence type="ECO:0000313" key="1">
    <source>
        <dbReference type="EMBL" id="CCE29640.1"/>
    </source>
</evidence>
<comment type="caution">
    <text evidence="1">The sequence shown here is derived from an EMBL/GenBank/DDBJ whole genome shotgun (WGS) entry which is preliminary data.</text>
</comment>
<dbReference type="AlphaFoldDB" id="M1W526"/>
<dbReference type="SUPFAM" id="SSF48452">
    <property type="entry name" value="TPR-like"/>
    <property type="match status" value="1"/>
</dbReference>
<dbReference type="SMART" id="SM00028">
    <property type="entry name" value="TPR"/>
    <property type="match status" value="2"/>
</dbReference>
<dbReference type="Proteomes" id="UP000016801">
    <property type="component" value="Unassembled WGS sequence"/>
</dbReference>
<sequence>MADLIKSGRRCHATQKYKRALTFFTKAMRSCPCSNRSKLDKCTCRDFEKIASQGGSIFKEAVEICPCNVGILFKKCDNPHHIQALDSRAAAYEALSKLDQAIKDAEWILELAPRLPDGYLCLGRIARQQKKDEYAWKIYTAGIEAMQDSAVDSSTKLQFLLCDAFPRLEQLKIGPDLPHLSPEPMGGVSPQRWERLWPHLKVLRFDAWGFGDEIDFHPLDSSETDRLAEMTRSTLRYLTCLNRGNSLEHIQFNFPHRNGRCFSSDDHDLLPDFDVTEHSEYRNLKSFNLRTVCMPPDRVRTLLCNAIETKKLTSFDIVFPQGPPTAGERVGDESIRHLQGYEWFRGTPTIHTLGCYDFRFRPDAENDEDLPLPQFLASFPNLRTLCIGSKNYYRPELASVVVAIIKRTHLKTIYTKCDANEMLDQQLRQVARDHGVELIPVIKDWPQ</sequence>
<evidence type="ECO:0000313" key="2">
    <source>
        <dbReference type="Proteomes" id="UP000016801"/>
    </source>
</evidence>
<dbReference type="InterPro" id="IPR019734">
    <property type="entry name" value="TPR_rpt"/>
</dbReference>
<name>M1W526_CLAP2</name>
<dbReference type="STRING" id="1111077.M1W526"/>
<keyword evidence="2" id="KW-1185">Reference proteome</keyword>
<dbReference type="VEuPathDB" id="FungiDB:CPUR_03487"/>
<proteinExistence type="predicted"/>